<dbReference type="SUPFAM" id="SSF109604">
    <property type="entry name" value="HD-domain/PDEase-like"/>
    <property type="match status" value="1"/>
</dbReference>
<dbReference type="PROSITE" id="PS51833">
    <property type="entry name" value="HDOD"/>
    <property type="match status" value="1"/>
</dbReference>
<keyword evidence="3" id="KW-1185">Reference proteome</keyword>
<dbReference type="InterPro" id="IPR035919">
    <property type="entry name" value="EAL_sf"/>
</dbReference>
<evidence type="ECO:0000313" key="2">
    <source>
        <dbReference type="EMBL" id="UUI65817.1"/>
    </source>
</evidence>
<dbReference type="Proteomes" id="UP001317322">
    <property type="component" value="Chromosome"/>
</dbReference>
<dbReference type="Pfam" id="PF08668">
    <property type="entry name" value="HDOD"/>
    <property type="match status" value="1"/>
</dbReference>
<feature type="domain" description="HDOD" evidence="1">
    <location>
        <begin position="205"/>
        <end position="402"/>
    </location>
</feature>
<dbReference type="EMBL" id="CP101989">
    <property type="protein sequence ID" value="UUI65817.1"/>
    <property type="molecule type" value="Genomic_DNA"/>
</dbReference>
<organism evidence="2 3">
    <name type="scientific">Cellulomonas wangsupingiae</name>
    <dbReference type="NCBI Taxonomy" id="2968085"/>
    <lineage>
        <taxon>Bacteria</taxon>
        <taxon>Bacillati</taxon>
        <taxon>Actinomycetota</taxon>
        <taxon>Actinomycetes</taxon>
        <taxon>Micrococcales</taxon>
        <taxon>Cellulomonadaceae</taxon>
        <taxon>Cellulomonas</taxon>
    </lineage>
</organism>
<dbReference type="SUPFAM" id="SSF141868">
    <property type="entry name" value="EAL domain-like"/>
    <property type="match status" value="1"/>
</dbReference>
<proteinExistence type="predicted"/>
<dbReference type="RefSeq" id="WP_227563882.1">
    <property type="nucleotide sequence ID" value="NZ_CP101989.1"/>
</dbReference>
<dbReference type="InterPro" id="IPR052340">
    <property type="entry name" value="RNase_Y/CdgJ"/>
</dbReference>
<dbReference type="PANTHER" id="PTHR33525:SF4">
    <property type="entry name" value="CYCLIC DI-GMP PHOSPHODIESTERASE CDGJ"/>
    <property type="match status" value="1"/>
</dbReference>
<name>A0ABY5K5U5_9CELL</name>
<dbReference type="Gene3D" id="1.10.3210.10">
    <property type="entry name" value="Hypothetical protein af1432"/>
    <property type="match status" value="1"/>
</dbReference>
<protein>
    <submittedName>
        <fullName evidence="2">HDOD domain-containing protein</fullName>
    </submittedName>
</protein>
<dbReference type="InterPro" id="IPR013976">
    <property type="entry name" value="HDOD"/>
</dbReference>
<reference evidence="2 3" key="1">
    <citation type="submission" date="2022-07" db="EMBL/GenBank/DDBJ databases">
        <title>Novel species in genus cellulomonas.</title>
        <authorList>
            <person name="Ye L."/>
        </authorList>
    </citation>
    <scope>NUCLEOTIDE SEQUENCE [LARGE SCALE GENOMIC DNA]</scope>
    <source>
        <strain evidence="3">zg-Y908</strain>
    </source>
</reference>
<dbReference type="PANTHER" id="PTHR33525">
    <property type="match status" value="1"/>
</dbReference>
<accession>A0ABY5K5U5</accession>
<evidence type="ECO:0000259" key="1">
    <source>
        <dbReference type="PROSITE" id="PS51833"/>
    </source>
</evidence>
<evidence type="ECO:0000313" key="3">
    <source>
        <dbReference type="Proteomes" id="UP001317322"/>
    </source>
</evidence>
<sequence length="402" mass="41918">MSSLAPSTRHGATIHRQPVVHPDRSVFAYAVRGVVPGEGGQPVAEELVEHVVDAVYRTVDLSRVAGSRPLIVRATHQMLTSTEPELDAPHGLVLEVPAAHQYAPGATGRLTALAESDVRVALGDYVGDPAQDALLPYAQMVKIDARLPAAQLDDLVRRAAGAGTIVLAEQATSRERVGAALEAGAELLQGPLVLPRQQTDAQRPLGAGEVQCFELLRQLAGRDPDPKEYTRTVASDAELTMRVLHLVNSSAAGVRHKIDSVQQAVMLVGPRQLGAIATASLVGATPTSLESLWFLLTRAHTCAALSGDDTGYTVGLLSAAAAHLQVDASRVVSRTGVSTAVADALEHGTGPYGPVLAAVVAQEASDTDAVAATGLDPYEVGREYLDAVPRALSLASRLTAAA</sequence>
<gene>
    <name evidence="2" type="ORF">NP075_03540</name>
</gene>